<keyword evidence="2" id="KW-1185">Reference proteome</keyword>
<name>A0A9W6LLN9_9FUSO</name>
<evidence type="ECO:0000313" key="2">
    <source>
        <dbReference type="Proteomes" id="UP001144471"/>
    </source>
</evidence>
<accession>A0A9W6LLN9</accession>
<dbReference type="AlphaFoldDB" id="A0A9W6LLN9"/>
<gene>
    <name evidence="1" type="ORF">PM10SUCC1_10000</name>
</gene>
<comment type="caution">
    <text evidence="1">The sequence shown here is derived from an EMBL/GenBank/DDBJ whole genome shotgun (WGS) entry which is preliminary data.</text>
</comment>
<dbReference type="PROSITE" id="PS51257">
    <property type="entry name" value="PROKAR_LIPOPROTEIN"/>
    <property type="match status" value="1"/>
</dbReference>
<organism evidence="1 2">
    <name type="scientific">Propionigenium maris DSM 9537</name>
    <dbReference type="NCBI Taxonomy" id="1123000"/>
    <lineage>
        <taxon>Bacteria</taxon>
        <taxon>Fusobacteriati</taxon>
        <taxon>Fusobacteriota</taxon>
        <taxon>Fusobacteriia</taxon>
        <taxon>Fusobacteriales</taxon>
        <taxon>Fusobacteriaceae</taxon>
        <taxon>Propionigenium</taxon>
    </lineage>
</organism>
<protein>
    <submittedName>
        <fullName evidence="1">Uncharacterized protein</fullName>
    </submittedName>
</protein>
<dbReference type="Proteomes" id="UP001144471">
    <property type="component" value="Unassembled WGS sequence"/>
</dbReference>
<proteinExistence type="predicted"/>
<evidence type="ECO:0000313" key="1">
    <source>
        <dbReference type="EMBL" id="GLI55486.1"/>
    </source>
</evidence>
<dbReference type="EMBL" id="BSDY01000004">
    <property type="protein sequence ID" value="GLI55486.1"/>
    <property type="molecule type" value="Genomic_DNA"/>
</dbReference>
<sequence>MDMKKILLIVAITASLMGCKSFIPRQDLYEKVEFKDEKIVEGRNNIDLYEVEFPENYYERIEFFKAFELAGKKMLLENKSLNLLVSQELYASLEKFKRGEFLDDEELYIKTASDLDTFQRAEIDSSIDVAVTERGGSIQSYLNKQVYFWLTVTNKEGEFDGNKIYTELDKQRLMEEVRNERKEFFQVLNAMRLSLVVKIDDPYADHSKGERYWASKEIDLFNPTGISRELQSIEEPLYLENLDEKDIRELVAVRGDFATPILILESSRLKGYTVSDGEYVFYHGGDTLRGYYKGYDMRIRITETTLENLVIIEEGILLEDVLERTQVKARGIEEKKEVKKQRSLDWGIQ</sequence>
<reference evidence="1" key="1">
    <citation type="submission" date="2022-12" db="EMBL/GenBank/DDBJ databases">
        <title>Reference genome sequencing for broad-spectrum identification of bacterial and archaeal isolates by mass spectrometry.</title>
        <authorList>
            <person name="Sekiguchi Y."/>
            <person name="Tourlousse D.M."/>
        </authorList>
    </citation>
    <scope>NUCLEOTIDE SEQUENCE</scope>
    <source>
        <strain evidence="1">10succ1</strain>
    </source>
</reference>